<feature type="region of interest" description="Disordered" evidence="2">
    <location>
        <begin position="892"/>
        <end position="938"/>
    </location>
</feature>
<gene>
    <name evidence="3" type="ORF">PGAL8A_00434500</name>
</gene>
<feature type="coiled-coil region" evidence="1">
    <location>
        <begin position="97"/>
        <end position="124"/>
    </location>
</feature>
<feature type="compositionally biased region" description="Low complexity" evidence="2">
    <location>
        <begin position="912"/>
        <end position="921"/>
    </location>
</feature>
<evidence type="ECO:0000313" key="4">
    <source>
        <dbReference type="Proteomes" id="UP000220797"/>
    </source>
</evidence>
<comment type="caution">
    <text evidence="3">The sequence shown here is derived from an EMBL/GenBank/DDBJ whole genome shotgun (WGS) entry which is preliminary data.</text>
</comment>
<dbReference type="SMART" id="SM00028">
    <property type="entry name" value="TPR"/>
    <property type="match status" value="3"/>
</dbReference>
<dbReference type="InterPro" id="IPR019734">
    <property type="entry name" value="TPR_rpt"/>
</dbReference>
<name>A0A1J1GWE6_PLAGA</name>
<keyword evidence="1" id="KW-0175">Coiled coil</keyword>
<proteinExistence type="predicted"/>
<dbReference type="InterPro" id="IPR011990">
    <property type="entry name" value="TPR-like_helical_dom_sf"/>
</dbReference>
<reference evidence="3" key="1">
    <citation type="submission" date="2015-04" db="EMBL/GenBank/DDBJ databases">
        <authorList>
            <consortium name="Pathogen Informatics"/>
        </authorList>
    </citation>
    <scope>NUCLEOTIDE SEQUENCE [LARGE SCALE GENOMIC DNA]</scope>
    <source>
        <strain evidence="3">8A</strain>
    </source>
</reference>
<dbReference type="Proteomes" id="UP000220797">
    <property type="component" value="Unassembled WGS sequence"/>
</dbReference>
<sequence>MIYILGKERLISLNEDNINDENYLSIKSILKDENVSINNWVEVSLLFHKKNYFKLFLDLIKEGEIYFNNNNDNTNFNILLLIYNLEKIVNIKNANKEDELKIKVENLMNQIEKKKTEANNFENIKDYYDYLSHFLIKGIYNINIYLYLLNKYDNKSGSNYLSSSLNNSLNSTNLKGNITNEYINPLNYLIDSINIFIYLLKINNYDFVSSIYLSLALCLMYKLDVCIEFSSYALIRIMHFQNFLKSLSEKYKNSYLSIYDKCNINNCKEVSKSDTHFTNLQKNDSNNDNYDCNNYNSNTVNNNNSDINNNLNIDNILKCIRIKNLLNILNSFKSILKYIIGICYVKKKNFSFASFCFTSSLKNDNYCSSYLTNSWLLLMNYLNKISQNNDFIKNDHYDFLKHSNNSSGFHHFENLENYESDDYEQNVINYESYLKNSNDKKVRHYDFENRDNTANGGNIENKIKNYNTGNLNINENKENILSNYNIKNNLKKIHIKEIIKLTLFYYYSYLEKGIINYSKNLNTLLNSEEAFFIDKNDIYEYDESIELVNNENMFIKSKYYNVFLNNNMISMYLDLCEIWLILGSNKSIILLKIIKEKINFNYVNKKFLSKYYFLIGMHYHIIKNIKKSLKYYHKSFIIYKNNISRYYYTICCIYLKKYNKAKKNLIYLYKKCKNAYIIKLYVFFFIHTSNIYLNYNLINKNEITSNLNVEKGDENSIITKNESEVQEKESTKNIHYIFNNKFLKSNINSEMKIVLKMLHNMIDILNNNEEMFPNDLDIKLMKSKIYELLITKYNDESVDLYFKILHETNEVKNFFNKKNNFPKISYELINNYIISMFYCNMKEKSLELMELLKYEIFNKLKKFIKYYNVLCKGKIQKKKKNFLYKEENFTNNNEKKREEKESENSFFKNDDNNNNNNNNINSKRKYNHDDIISKRRKNKDYHNNSINDYYNYNNEECKNILNNDYSLVENKKIKESDHIKIINTKKLKYINAILRSNRIYEIRNNLTYKKSVKEIYIKRVKKERYKHIINYLKKLYITICFNNAMLLELIGYRDISINIYKLFTHIYVNYECAFIRLAKIYIKDKNYSKAKEVIDNGLKKNTNSINLFLLKSYLHFKRKHYDYSIYALEKLRKNDYCKNNVLINTYLAIIKFFKLKECKNTLEKNYLINDIYNEIKILLEKKNNFFLANLISILLSVNHKYELSYESLQLIIDSYDKLSFYYLASLRNIVLLMFNNLIKNKHLINNKLFLNKLNVYFNLSLKNGINDKKFFLYYSNFLHILEKYDESINLLYFCYVKWPYDLLILNSLIICIDSCVSKYLSYEYVELKNIILMKDLINFSFIVIYTLLYFKHFATTSQLVGSDEYYNYYKEEDYIIEVKKKSIENLASRKYLISTYKKFEEKIKPYIESSLPAMLKQKKMYHIKKISIQKKLYEEKKRKKMNFEMQKLKSQEILQEELLNDAKELTNEIYEQDISVKEQNQIEKDNQDTYLNNTNTSIKKIANDIEDKCSNKIEDYNSSSGSSDLFEEKNPSKKRKKVID</sequence>
<dbReference type="OrthoDB" id="371503at2759"/>
<dbReference type="GeneID" id="39732877"/>
<evidence type="ECO:0000313" key="3">
    <source>
        <dbReference type="EMBL" id="CRG96763.1"/>
    </source>
</evidence>
<dbReference type="SUPFAM" id="SSF48452">
    <property type="entry name" value="TPR-like"/>
    <property type="match status" value="1"/>
</dbReference>
<protein>
    <submittedName>
        <fullName evidence="3">Tetratricopeptide repeat family protein, putative</fullName>
    </submittedName>
</protein>
<accession>A0A1J1GWE6</accession>
<dbReference type="RefSeq" id="XP_028529567.1">
    <property type="nucleotide sequence ID" value="XM_028673078.1"/>
</dbReference>
<feature type="compositionally biased region" description="Basic and acidic residues" evidence="2">
    <location>
        <begin position="892"/>
        <end position="911"/>
    </location>
</feature>
<evidence type="ECO:0000256" key="1">
    <source>
        <dbReference type="SAM" id="Coils"/>
    </source>
</evidence>
<organism evidence="3 4">
    <name type="scientific">Plasmodium gallinaceum</name>
    <dbReference type="NCBI Taxonomy" id="5849"/>
    <lineage>
        <taxon>Eukaryota</taxon>
        <taxon>Sar</taxon>
        <taxon>Alveolata</taxon>
        <taxon>Apicomplexa</taxon>
        <taxon>Aconoidasida</taxon>
        <taxon>Haemosporida</taxon>
        <taxon>Plasmodiidae</taxon>
        <taxon>Plasmodium</taxon>
        <taxon>Plasmodium (Haemamoeba)</taxon>
    </lineage>
</organism>
<keyword evidence="4" id="KW-1185">Reference proteome</keyword>
<feature type="region of interest" description="Disordered" evidence="2">
    <location>
        <begin position="1512"/>
        <end position="1540"/>
    </location>
</feature>
<dbReference type="EMBL" id="CVMV01000070">
    <property type="protein sequence ID" value="CRG96763.1"/>
    <property type="molecule type" value="Genomic_DNA"/>
</dbReference>
<evidence type="ECO:0000256" key="2">
    <source>
        <dbReference type="SAM" id="MobiDB-lite"/>
    </source>
</evidence>
<dbReference type="VEuPathDB" id="PlasmoDB:PGAL8A_00434500"/>